<gene>
    <name evidence="1" type="ORF">A245_11682</name>
</gene>
<proteinExistence type="predicted"/>
<evidence type="ECO:0000313" key="2">
    <source>
        <dbReference type="Proteomes" id="UP000018849"/>
    </source>
</evidence>
<reference evidence="1 2" key="1">
    <citation type="journal article" date="2013" name="PLoS Pathog.">
        <title>Genomic analysis of the Kiwifruit pathogen Pseudomonas syringae pv. actinidiae provides insight into the origins of an emergent plant disease.</title>
        <authorList>
            <person name="McCann H.C."/>
            <person name="Rikkerink E.H."/>
            <person name="Bertels F."/>
            <person name="Fiers M."/>
            <person name="Lu A."/>
            <person name="Rees-George J."/>
            <person name="Andersen M.T."/>
            <person name="Gleave A.P."/>
            <person name="Haubold B."/>
            <person name="Wohlers M.W."/>
            <person name="Guttman D.S."/>
            <person name="Wang P.W."/>
            <person name="Straub C."/>
            <person name="Vanneste J.L."/>
            <person name="Rainey P.B."/>
            <person name="Templeton M.D."/>
        </authorList>
    </citation>
    <scope>NUCLEOTIDE SEQUENCE [LARGE SCALE GENOMIC DNA]</scope>
    <source>
        <strain evidence="1 2">ICMP 19096</strain>
    </source>
</reference>
<comment type="caution">
    <text evidence="1">The sequence shown here is derived from an EMBL/GenBank/DDBJ whole genome shotgun (WGS) entry which is preliminary data.</text>
</comment>
<evidence type="ECO:0000313" key="1">
    <source>
        <dbReference type="EMBL" id="EPN63587.1"/>
    </source>
</evidence>
<feature type="non-terminal residue" evidence="1">
    <location>
        <position position="1"/>
    </location>
</feature>
<sequence>NAEVKGERARNLNYKVGGKGLFTLFH</sequence>
<keyword evidence="1" id="KW-0808">Transferase</keyword>
<protein>
    <submittedName>
        <fullName evidence="1">Transferase, hexapeptide repeat protein</fullName>
    </submittedName>
</protein>
<dbReference type="Proteomes" id="UP000018849">
    <property type="component" value="Unassembled WGS sequence"/>
</dbReference>
<organism evidence="1 2">
    <name type="scientific">Pseudomonas syringae pv. actinidiae ICMP 19096</name>
    <dbReference type="NCBI Taxonomy" id="1194405"/>
    <lineage>
        <taxon>Bacteria</taxon>
        <taxon>Pseudomonadati</taxon>
        <taxon>Pseudomonadota</taxon>
        <taxon>Gammaproteobacteria</taxon>
        <taxon>Pseudomonadales</taxon>
        <taxon>Pseudomonadaceae</taxon>
        <taxon>Pseudomonas</taxon>
        <taxon>Pseudomonas syringae</taxon>
    </lineage>
</organism>
<name>A0A656K072_PSESF</name>
<dbReference type="AlphaFoldDB" id="A0A656K072"/>
<dbReference type="EMBL" id="AOKF01000980">
    <property type="protein sequence ID" value="EPN63587.1"/>
    <property type="molecule type" value="Genomic_DNA"/>
</dbReference>
<dbReference type="GO" id="GO:0016740">
    <property type="term" value="F:transferase activity"/>
    <property type="evidence" value="ECO:0007669"/>
    <property type="project" value="UniProtKB-KW"/>
</dbReference>
<accession>A0A656K072</accession>